<keyword evidence="2" id="KW-1185">Reference proteome</keyword>
<organism evidence="1 2">
    <name type="scientific">Solanum tuberosum</name>
    <name type="common">Potato</name>
    <dbReference type="NCBI Taxonomy" id="4113"/>
    <lineage>
        <taxon>Eukaryota</taxon>
        <taxon>Viridiplantae</taxon>
        <taxon>Streptophyta</taxon>
        <taxon>Embryophyta</taxon>
        <taxon>Tracheophyta</taxon>
        <taxon>Spermatophyta</taxon>
        <taxon>Magnoliopsida</taxon>
        <taxon>eudicotyledons</taxon>
        <taxon>Gunneridae</taxon>
        <taxon>Pentapetalae</taxon>
        <taxon>asterids</taxon>
        <taxon>lamiids</taxon>
        <taxon>Solanales</taxon>
        <taxon>Solanaceae</taxon>
        <taxon>Solanoideae</taxon>
        <taxon>Solaneae</taxon>
        <taxon>Solanum</taxon>
    </lineage>
</organism>
<reference evidence="1 2" key="1">
    <citation type="journal article" date="2021" name="bioRxiv">
        <title>Chromosome-scale and haplotype-resolved genome assembly of a tetraploid potato cultivar.</title>
        <authorList>
            <person name="Sun H."/>
            <person name="Jiao W.-B."/>
            <person name="Krause K."/>
            <person name="Campoy J.A."/>
            <person name="Goel M."/>
            <person name="Folz-Donahue K."/>
            <person name="Kukat C."/>
            <person name="Huettel B."/>
            <person name="Schneeberger K."/>
        </authorList>
    </citation>
    <scope>NUCLEOTIDE SEQUENCE [LARGE SCALE GENOMIC DNA]</scope>
    <source>
        <strain evidence="1">SolTubOtavaFocal</strain>
        <tissue evidence="1">Leaves</tissue>
    </source>
</reference>
<comment type="caution">
    <text evidence="1">The sequence shown here is derived from an EMBL/GenBank/DDBJ whole genome shotgun (WGS) entry which is preliminary data.</text>
</comment>
<accession>A0ABQ7W029</accession>
<dbReference type="PANTHER" id="PTHR33116">
    <property type="entry name" value="REVERSE TRANSCRIPTASE ZINC-BINDING DOMAIN-CONTAINING PROTEIN-RELATED-RELATED"/>
    <property type="match status" value="1"/>
</dbReference>
<protein>
    <submittedName>
        <fullName evidence="1">Uncharacterized protein</fullName>
    </submittedName>
</protein>
<evidence type="ECO:0000313" key="1">
    <source>
        <dbReference type="EMBL" id="KAH0774098.1"/>
    </source>
</evidence>
<dbReference type="Proteomes" id="UP000826656">
    <property type="component" value="Unassembled WGS sequence"/>
</dbReference>
<name>A0ABQ7W029_SOLTU</name>
<sequence>MLGRIKSWTTKFFSYAGKTQLIKSVLFSIQVFWAQVFVLPKKVIQKASSRTFLCTGGPELSKRALLAWDKVCYPKVAGGLNILDVATWNKATINKLLWNICMKKDKLWVKWIHSYYGNRDLLMDIPKQASWIIQRTLKATKYFAQAGYGVEDILTMPNISIKQFYVKLRGQFQKVPWRRLVSTEVWKKLLKWIGITKVPAQWSEELKWAELHANPKDEV</sequence>
<dbReference type="PANTHER" id="PTHR33116:SF66">
    <property type="entry name" value="REVERSE TRANSCRIPTASE ZINC-BINDING DOMAIN-CONTAINING PROTEIN"/>
    <property type="match status" value="1"/>
</dbReference>
<dbReference type="EMBL" id="JAIVGD010000005">
    <property type="protein sequence ID" value="KAH0774098.1"/>
    <property type="molecule type" value="Genomic_DNA"/>
</dbReference>
<gene>
    <name evidence="1" type="ORF">KY290_011235</name>
</gene>
<proteinExistence type="predicted"/>
<evidence type="ECO:0000313" key="2">
    <source>
        <dbReference type="Proteomes" id="UP000826656"/>
    </source>
</evidence>